<dbReference type="InParanoid" id="F2U8S9"/>
<accession>F2U8S9</accession>
<dbReference type="AlphaFoldDB" id="F2U8S9"/>
<evidence type="ECO:0000256" key="1">
    <source>
        <dbReference type="SAM" id="MobiDB-lite"/>
    </source>
</evidence>
<feature type="region of interest" description="Disordered" evidence="1">
    <location>
        <begin position="1"/>
        <end position="31"/>
    </location>
</feature>
<proteinExistence type="predicted"/>
<protein>
    <submittedName>
        <fullName evidence="2">Uncharacterized protein</fullName>
    </submittedName>
</protein>
<dbReference type="GeneID" id="16075193"/>
<dbReference type="KEGG" id="sre:PTSG_04514"/>
<keyword evidence="3" id="KW-1185">Reference proteome</keyword>
<feature type="compositionally biased region" description="Polar residues" evidence="1">
    <location>
        <begin position="8"/>
        <end position="31"/>
    </location>
</feature>
<name>F2U8S9_SALR5</name>
<feature type="region of interest" description="Disordered" evidence="1">
    <location>
        <begin position="63"/>
        <end position="127"/>
    </location>
</feature>
<dbReference type="RefSeq" id="XP_004994610.1">
    <property type="nucleotide sequence ID" value="XM_004994553.1"/>
</dbReference>
<reference evidence="2" key="1">
    <citation type="submission" date="2009-08" db="EMBL/GenBank/DDBJ databases">
        <title>Annotation of Salpingoeca rosetta.</title>
        <authorList>
            <consortium name="The Broad Institute Genome Sequencing Platform"/>
            <person name="Russ C."/>
            <person name="Cuomo C."/>
            <person name="Burger G."/>
            <person name="Gray M.W."/>
            <person name="Holland P.W.H."/>
            <person name="King N."/>
            <person name="Lang F.B.F."/>
            <person name="Roger A.J."/>
            <person name="Ruiz-Trillo I."/>
            <person name="Young S.K."/>
            <person name="Zeng Q."/>
            <person name="Gargeya S."/>
            <person name="Alvarado L."/>
            <person name="Berlin A."/>
            <person name="Chapman S.B."/>
            <person name="Chen Z."/>
            <person name="Freedman E."/>
            <person name="Gellesch M."/>
            <person name="Goldberg J."/>
            <person name="Griggs A."/>
            <person name="Gujja S."/>
            <person name="Heilman E."/>
            <person name="Heiman D."/>
            <person name="Howarth C."/>
            <person name="Mehta T."/>
            <person name="Neiman D."/>
            <person name="Pearson M."/>
            <person name="Roberts A."/>
            <person name="Saif S."/>
            <person name="Shea T."/>
            <person name="Shenoy N."/>
            <person name="Sisk P."/>
            <person name="Stolte C."/>
            <person name="Sykes S."/>
            <person name="White J."/>
            <person name="Yandava C."/>
            <person name="Haas B."/>
            <person name="Nusbaum C."/>
            <person name="Birren B."/>
        </authorList>
    </citation>
    <scope>NUCLEOTIDE SEQUENCE [LARGE SCALE GENOMIC DNA]</scope>
    <source>
        <strain evidence="2">ATCC 50818</strain>
    </source>
</reference>
<organism evidence="3">
    <name type="scientific">Salpingoeca rosetta (strain ATCC 50818 / BSB-021)</name>
    <dbReference type="NCBI Taxonomy" id="946362"/>
    <lineage>
        <taxon>Eukaryota</taxon>
        <taxon>Choanoflagellata</taxon>
        <taxon>Craspedida</taxon>
        <taxon>Salpingoecidae</taxon>
        <taxon>Salpingoeca</taxon>
    </lineage>
</organism>
<feature type="compositionally biased region" description="Low complexity" evidence="1">
    <location>
        <begin position="105"/>
        <end position="114"/>
    </location>
</feature>
<evidence type="ECO:0000313" key="2">
    <source>
        <dbReference type="EMBL" id="EGD72787.1"/>
    </source>
</evidence>
<dbReference type="EMBL" id="GL832964">
    <property type="protein sequence ID" value="EGD72787.1"/>
    <property type="molecule type" value="Genomic_DNA"/>
</dbReference>
<dbReference type="Proteomes" id="UP000007799">
    <property type="component" value="Unassembled WGS sequence"/>
</dbReference>
<evidence type="ECO:0000313" key="3">
    <source>
        <dbReference type="Proteomes" id="UP000007799"/>
    </source>
</evidence>
<feature type="compositionally biased region" description="Low complexity" evidence="1">
    <location>
        <begin position="78"/>
        <end position="87"/>
    </location>
</feature>
<sequence>MRRRQYLLSPNFSAASTQRTNIQSCQNTGSANGAEERVLMHVGEQQRRMDNAGDLWHRRWTCSTLKPQEPPSKGRQQDNSSDNSDNSKGGKAQAPVTTFHVASKTTAATTATTAKEARRKHRSPPSTLRLAFDRPFRATANRTAKAKHTTSGTGIAAKASTMSNNQANTNVLPNLGLAHTHGNNAPGAVMHQGGQATTAANTVAVQAAAAQGTAPLTVANLQVHNAAFGNGMQVNNINDDLFCFSDAEPESDSESD</sequence>
<gene>
    <name evidence="2" type="ORF">PTSG_04514</name>
</gene>